<dbReference type="AlphaFoldDB" id="A0A9N9KI85"/>
<keyword evidence="2" id="KW-1185">Reference proteome</keyword>
<comment type="caution">
    <text evidence="1">The sequence shown here is derived from an EMBL/GenBank/DDBJ whole genome shotgun (WGS) entry which is preliminary data.</text>
</comment>
<proteinExistence type="predicted"/>
<dbReference type="Proteomes" id="UP000789759">
    <property type="component" value="Unassembled WGS sequence"/>
</dbReference>
<name>A0A9N9KI85_9GLOM</name>
<gene>
    <name evidence="1" type="ORF">CPELLU_LOCUS20384</name>
</gene>
<organism evidence="1 2">
    <name type="scientific">Cetraspora pellucida</name>
    <dbReference type="NCBI Taxonomy" id="1433469"/>
    <lineage>
        <taxon>Eukaryota</taxon>
        <taxon>Fungi</taxon>
        <taxon>Fungi incertae sedis</taxon>
        <taxon>Mucoromycota</taxon>
        <taxon>Glomeromycotina</taxon>
        <taxon>Glomeromycetes</taxon>
        <taxon>Diversisporales</taxon>
        <taxon>Gigasporaceae</taxon>
        <taxon>Cetraspora</taxon>
    </lineage>
</organism>
<feature type="non-terminal residue" evidence="1">
    <location>
        <position position="1"/>
    </location>
</feature>
<accession>A0A9N9KI85</accession>
<dbReference type="Gene3D" id="1.10.10.60">
    <property type="entry name" value="Homeodomain-like"/>
    <property type="match status" value="1"/>
</dbReference>
<dbReference type="EMBL" id="CAJVQA010060420">
    <property type="protein sequence ID" value="CAG8828328.1"/>
    <property type="molecule type" value="Genomic_DNA"/>
</dbReference>
<dbReference type="OrthoDB" id="2406511at2759"/>
<sequence>KNSNISQADIVNWIKQTIGLDIHQSTISHLLKNKNTIGENLLAKRQRTVQHPDLEDTLYE</sequence>
<evidence type="ECO:0000313" key="2">
    <source>
        <dbReference type="Proteomes" id="UP000789759"/>
    </source>
</evidence>
<protein>
    <submittedName>
        <fullName evidence="1">10633_t:CDS:1</fullName>
    </submittedName>
</protein>
<reference evidence="1" key="1">
    <citation type="submission" date="2021-06" db="EMBL/GenBank/DDBJ databases">
        <authorList>
            <person name="Kallberg Y."/>
            <person name="Tangrot J."/>
            <person name="Rosling A."/>
        </authorList>
    </citation>
    <scope>NUCLEOTIDE SEQUENCE</scope>
    <source>
        <strain evidence="1">FL966</strain>
    </source>
</reference>
<evidence type="ECO:0000313" key="1">
    <source>
        <dbReference type="EMBL" id="CAG8828328.1"/>
    </source>
</evidence>